<dbReference type="AlphaFoldDB" id="A0A0E9M2U2"/>
<dbReference type="OrthoDB" id="1124248at2"/>
<dbReference type="Proteomes" id="UP000032900">
    <property type="component" value="Unassembled WGS sequence"/>
</dbReference>
<proteinExistence type="predicted"/>
<organism evidence="1 2">
    <name type="scientific">Geofilum rubicundum JCM 15548</name>
    <dbReference type="NCBI Taxonomy" id="1236989"/>
    <lineage>
        <taxon>Bacteria</taxon>
        <taxon>Pseudomonadati</taxon>
        <taxon>Bacteroidota</taxon>
        <taxon>Bacteroidia</taxon>
        <taxon>Marinilabiliales</taxon>
        <taxon>Marinilabiliaceae</taxon>
        <taxon>Geofilum</taxon>
    </lineage>
</organism>
<dbReference type="EMBL" id="BAZW01000059">
    <property type="protein sequence ID" value="GAO31716.1"/>
    <property type="molecule type" value="Genomic_DNA"/>
</dbReference>
<gene>
    <name evidence="1" type="ORF">JCM15548_14107</name>
</gene>
<dbReference type="RefSeq" id="WP_062127997.1">
    <property type="nucleotide sequence ID" value="NZ_BAZW01000059.1"/>
</dbReference>
<name>A0A0E9M2U2_9BACT</name>
<comment type="caution">
    <text evidence="1">The sequence shown here is derived from an EMBL/GenBank/DDBJ whole genome shotgun (WGS) entry which is preliminary data.</text>
</comment>
<sequence>MSTNSLNVSQQLKSILPLILWMLAASVSCQTLKQDSVMPTTTIRFIPETFNDLKVGAFHGGRNPCSPMSPEKATSYLMNETLINVPEKIILPSSVPLESIKPIIPVCVASVFTARRGAKYAHLSEGVFHIRKTDSEHWFKGIIYEELWDEGEMPGPAPDEEVVEKRRKEREKQIAKAQQYTDDELNEGNFSGEYRNLNLMQYVDMPFEPGVYELYYSALGIESNRVQVEIVCLPFF</sequence>
<accession>A0A0E9M2U2</accession>
<protein>
    <submittedName>
        <fullName evidence="1">Uncharacterized protein</fullName>
    </submittedName>
</protein>
<evidence type="ECO:0000313" key="1">
    <source>
        <dbReference type="EMBL" id="GAO31716.1"/>
    </source>
</evidence>
<keyword evidence="2" id="KW-1185">Reference proteome</keyword>
<reference evidence="1 2" key="1">
    <citation type="journal article" date="2015" name="Microbes Environ.">
        <title>Distribution and evolution of nitrogen fixation genes in the phylum bacteroidetes.</title>
        <authorList>
            <person name="Inoue J."/>
            <person name="Oshima K."/>
            <person name="Suda W."/>
            <person name="Sakamoto M."/>
            <person name="Iino T."/>
            <person name="Noda S."/>
            <person name="Hongoh Y."/>
            <person name="Hattori M."/>
            <person name="Ohkuma M."/>
        </authorList>
    </citation>
    <scope>NUCLEOTIDE SEQUENCE [LARGE SCALE GENOMIC DNA]</scope>
    <source>
        <strain evidence="1">JCM 15548</strain>
    </source>
</reference>
<evidence type="ECO:0000313" key="2">
    <source>
        <dbReference type="Proteomes" id="UP000032900"/>
    </source>
</evidence>